<feature type="domain" description="Mce/MlaD" evidence="8">
    <location>
        <begin position="45"/>
        <end position="137"/>
    </location>
</feature>
<evidence type="ECO:0000256" key="2">
    <source>
        <dbReference type="ARBA" id="ARBA00022475"/>
    </source>
</evidence>
<reference evidence="9 10" key="1">
    <citation type="submission" date="2019-03" db="EMBL/GenBank/DDBJ databases">
        <authorList>
            <consortium name="Pathogen Informatics"/>
        </authorList>
    </citation>
    <scope>NUCLEOTIDE SEQUENCE [LARGE SCALE GENOMIC DNA]</scope>
    <source>
        <strain evidence="9 10">NCTC12998</strain>
    </source>
</reference>
<dbReference type="Proteomes" id="UP000345637">
    <property type="component" value="Unassembled WGS sequence"/>
</dbReference>
<keyword evidence="6 7" id="KW-0472">Membrane</keyword>
<keyword evidence="4 7" id="KW-0812">Transmembrane</keyword>
<sequence length="195" mass="21308">MSQETPASPTEARIKTKRRISPFWLLPVIALLIASWLIWTSYNDRGTTITIDFQSANGIVPGRTPIRYQGVEVGTVENISLSKDLSKIEVSASVKGDMKDALRKDTQFWLVTPKASLAGVSGLDALVGGNYIGMMPGKGEPQDHFIALDTQPKYHINNGELMIHLQAPDPRFAHQRIAGLLPQNSGGPGLRFCAQ</sequence>
<keyword evidence="5 7" id="KW-1133">Transmembrane helix</keyword>
<gene>
    <name evidence="9" type="ORF">NCTC12998_02014</name>
</gene>
<evidence type="ECO:0000256" key="5">
    <source>
        <dbReference type="ARBA" id="ARBA00022989"/>
    </source>
</evidence>
<dbReference type="PANTHER" id="PTHR30462:SF0">
    <property type="entry name" value="INTERMEMBRANE TRANSPORT PROTEIN YEBT"/>
    <property type="match status" value="1"/>
</dbReference>
<evidence type="ECO:0000259" key="8">
    <source>
        <dbReference type="Pfam" id="PF02470"/>
    </source>
</evidence>
<evidence type="ECO:0000256" key="6">
    <source>
        <dbReference type="ARBA" id="ARBA00023136"/>
    </source>
</evidence>
<name>A0A485AQG0_RAOPL</name>
<comment type="subcellular location">
    <subcellularLocation>
        <location evidence="1">Cell inner membrane</location>
    </subcellularLocation>
</comment>
<dbReference type="PANTHER" id="PTHR30462">
    <property type="entry name" value="INTERMEMBRANE TRANSPORT PROTEIN PQIB-RELATED"/>
    <property type="match status" value="1"/>
</dbReference>
<dbReference type="AlphaFoldDB" id="A0A485AQG0"/>
<evidence type="ECO:0000256" key="3">
    <source>
        <dbReference type="ARBA" id="ARBA00022519"/>
    </source>
</evidence>
<dbReference type="EMBL" id="CAADJE010000021">
    <property type="protein sequence ID" value="VFS62890.1"/>
    <property type="molecule type" value="Genomic_DNA"/>
</dbReference>
<feature type="transmembrane region" description="Helical" evidence="7">
    <location>
        <begin position="23"/>
        <end position="42"/>
    </location>
</feature>
<dbReference type="GO" id="GO:0005886">
    <property type="term" value="C:plasma membrane"/>
    <property type="evidence" value="ECO:0007669"/>
    <property type="project" value="UniProtKB-SubCell"/>
</dbReference>
<evidence type="ECO:0000313" key="10">
    <source>
        <dbReference type="Proteomes" id="UP000345637"/>
    </source>
</evidence>
<evidence type="ECO:0000256" key="4">
    <source>
        <dbReference type="ARBA" id="ARBA00022692"/>
    </source>
</evidence>
<keyword evidence="2" id="KW-1003">Cell membrane</keyword>
<dbReference type="InterPro" id="IPR003399">
    <property type="entry name" value="Mce/MlaD"/>
</dbReference>
<dbReference type="InterPro" id="IPR051800">
    <property type="entry name" value="PqiA-PqiB_transport"/>
</dbReference>
<evidence type="ECO:0000256" key="7">
    <source>
        <dbReference type="SAM" id="Phobius"/>
    </source>
</evidence>
<protein>
    <submittedName>
        <fullName evidence="9">Paraquat-inducible protein B</fullName>
    </submittedName>
</protein>
<evidence type="ECO:0000313" key="9">
    <source>
        <dbReference type="EMBL" id="VFS62890.1"/>
    </source>
</evidence>
<evidence type="ECO:0000256" key="1">
    <source>
        <dbReference type="ARBA" id="ARBA00004533"/>
    </source>
</evidence>
<keyword evidence="3" id="KW-0997">Cell inner membrane</keyword>
<proteinExistence type="predicted"/>
<dbReference type="Pfam" id="PF02470">
    <property type="entry name" value="MlaD"/>
    <property type="match status" value="1"/>
</dbReference>
<accession>A0A485AQG0</accession>
<organism evidence="9 10">
    <name type="scientific">Raoultella planticola</name>
    <name type="common">Klebsiella planticola</name>
    <dbReference type="NCBI Taxonomy" id="575"/>
    <lineage>
        <taxon>Bacteria</taxon>
        <taxon>Pseudomonadati</taxon>
        <taxon>Pseudomonadota</taxon>
        <taxon>Gammaproteobacteria</taxon>
        <taxon>Enterobacterales</taxon>
        <taxon>Enterobacteriaceae</taxon>
        <taxon>Klebsiella/Raoultella group</taxon>
        <taxon>Raoultella</taxon>
    </lineage>
</organism>